<accession>A0A562J798</accession>
<dbReference type="AlphaFoldDB" id="A0A562J798"/>
<dbReference type="Proteomes" id="UP000315343">
    <property type="component" value="Unassembled WGS sequence"/>
</dbReference>
<dbReference type="SUPFAM" id="SSF159888">
    <property type="entry name" value="YdhG-like"/>
    <property type="match status" value="1"/>
</dbReference>
<organism evidence="2 3">
    <name type="scientific">Sedimentibacter saalensis</name>
    <dbReference type="NCBI Taxonomy" id="130788"/>
    <lineage>
        <taxon>Bacteria</taxon>
        <taxon>Bacillati</taxon>
        <taxon>Bacillota</taxon>
        <taxon>Tissierellia</taxon>
        <taxon>Sedimentibacter</taxon>
    </lineage>
</organism>
<keyword evidence="3" id="KW-1185">Reference proteome</keyword>
<dbReference type="EMBL" id="VLKH01000007">
    <property type="protein sequence ID" value="TWH79059.1"/>
    <property type="molecule type" value="Genomic_DNA"/>
</dbReference>
<dbReference type="Pfam" id="PF08818">
    <property type="entry name" value="DUF1801"/>
    <property type="match status" value="1"/>
</dbReference>
<feature type="domain" description="YdhG-like" evidence="1">
    <location>
        <begin position="39"/>
        <end position="127"/>
    </location>
</feature>
<evidence type="ECO:0000313" key="2">
    <source>
        <dbReference type="EMBL" id="TWH79059.1"/>
    </source>
</evidence>
<protein>
    <submittedName>
        <fullName evidence="2">Uncharacterized protein YdhG (YjbR/CyaY superfamily)</fullName>
    </submittedName>
</protein>
<evidence type="ECO:0000259" key="1">
    <source>
        <dbReference type="Pfam" id="PF08818"/>
    </source>
</evidence>
<dbReference type="RefSeq" id="WP_145084333.1">
    <property type="nucleotide sequence ID" value="NZ_VLKH01000007.1"/>
</dbReference>
<comment type="caution">
    <text evidence="2">The sequence shown here is derived from an EMBL/GenBank/DDBJ whole genome shotgun (WGS) entry which is preliminary data.</text>
</comment>
<evidence type="ECO:0000313" key="3">
    <source>
        <dbReference type="Proteomes" id="UP000315343"/>
    </source>
</evidence>
<gene>
    <name evidence="2" type="ORF">LY60_02587</name>
</gene>
<proteinExistence type="predicted"/>
<reference evidence="2 3" key="1">
    <citation type="submission" date="2019-07" db="EMBL/GenBank/DDBJ databases">
        <title>Genomic Encyclopedia of Type Strains, Phase I: the one thousand microbial genomes (KMG-I) project.</title>
        <authorList>
            <person name="Kyrpides N."/>
        </authorList>
    </citation>
    <scope>NUCLEOTIDE SEQUENCE [LARGE SCALE GENOMIC DNA]</scope>
    <source>
        <strain evidence="2 3">DSM 13558</strain>
    </source>
</reference>
<dbReference type="Gene3D" id="3.90.1150.200">
    <property type="match status" value="1"/>
</dbReference>
<name>A0A562J798_9FIRM</name>
<dbReference type="OrthoDB" id="115213at2"/>
<sequence length="136" mass="15859">MWKCPKCGRTFKNQNQDHFCGESPKTIDEYIAAQTESVQPLLNQVRDTIRDVLPDAEERISWRMPTFWQKHNIIHFAAFKMHLGLYPGDKAMEHFADILTEYKTSKGALQLPYNKPLPLELVAEIAKWCYETGNHH</sequence>
<dbReference type="InterPro" id="IPR014922">
    <property type="entry name" value="YdhG-like"/>
</dbReference>